<dbReference type="RefSeq" id="WP_149307458.1">
    <property type="nucleotide sequence ID" value="NZ_SRSD01000005.1"/>
</dbReference>
<organism evidence="1 2">
    <name type="scientific">Oryzomonas rubra</name>
    <dbReference type="NCBI Taxonomy" id="2509454"/>
    <lineage>
        <taxon>Bacteria</taxon>
        <taxon>Pseudomonadati</taxon>
        <taxon>Thermodesulfobacteriota</taxon>
        <taxon>Desulfuromonadia</taxon>
        <taxon>Geobacterales</taxon>
        <taxon>Geobacteraceae</taxon>
        <taxon>Oryzomonas</taxon>
    </lineage>
</organism>
<evidence type="ECO:0000313" key="1">
    <source>
        <dbReference type="EMBL" id="KAA0891760.1"/>
    </source>
</evidence>
<sequence length="106" mass="12196">MIPLTRLDKQVMYVNPDHIVSIEETPDTVITLFNGYHFIVKEPATDIITKVVAFRARIIRRAGGPAGKKYLDKTKKNLFSSATLNRDRSIANRDEHERVPFHSQEF</sequence>
<keyword evidence="1" id="KW-0966">Cell projection</keyword>
<dbReference type="Proteomes" id="UP000324298">
    <property type="component" value="Unassembled WGS sequence"/>
</dbReference>
<dbReference type="PANTHER" id="PTHR39185">
    <property type="entry name" value="SWARMING MOTILITY PROTEIN SWRD"/>
    <property type="match status" value="1"/>
</dbReference>
<dbReference type="AlphaFoldDB" id="A0A5A9XFT3"/>
<evidence type="ECO:0000313" key="2">
    <source>
        <dbReference type="Proteomes" id="UP000324298"/>
    </source>
</evidence>
<dbReference type="InterPro" id="IPR009384">
    <property type="entry name" value="SwrD-like"/>
</dbReference>
<comment type="caution">
    <text evidence="1">The sequence shown here is derived from an EMBL/GenBank/DDBJ whole genome shotgun (WGS) entry which is preliminary data.</text>
</comment>
<dbReference type="OrthoDB" id="9799862at2"/>
<dbReference type="PANTHER" id="PTHR39185:SF1">
    <property type="entry name" value="SWARMING MOTILITY PROTEIN SWRD"/>
    <property type="match status" value="1"/>
</dbReference>
<keyword evidence="1" id="KW-0969">Cilium</keyword>
<dbReference type="Pfam" id="PF06289">
    <property type="entry name" value="FlbD"/>
    <property type="match status" value="1"/>
</dbReference>
<gene>
    <name evidence="1" type="ORF">ET418_10000</name>
</gene>
<accession>A0A5A9XFT3</accession>
<protein>
    <submittedName>
        <fullName evidence="1">Flagellar protein FlbD</fullName>
    </submittedName>
</protein>
<keyword evidence="1" id="KW-0282">Flagellum</keyword>
<reference evidence="1 2" key="1">
    <citation type="submission" date="2019-04" db="EMBL/GenBank/DDBJ databases">
        <title>Geobacter ruber sp. nov., ferric-reducing bacteria isolated from paddy soil.</title>
        <authorList>
            <person name="Xu Z."/>
            <person name="Masuda Y."/>
            <person name="Itoh H."/>
            <person name="Senoo K."/>
        </authorList>
    </citation>
    <scope>NUCLEOTIDE SEQUENCE [LARGE SCALE GENOMIC DNA]</scope>
    <source>
        <strain evidence="1 2">Red88</strain>
    </source>
</reference>
<proteinExistence type="predicted"/>
<name>A0A5A9XFT3_9BACT</name>
<dbReference type="EMBL" id="SRSD01000005">
    <property type="protein sequence ID" value="KAA0891760.1"/>
    <property type="molecule type" value="Genomic_DNA"/>
</dbReference>
<keyword evidence="2" id="KW-1185">Reference proteome</keyword>